<evidence type="ECO:0000256" key="1">
    <source>
        <dbReference type="ARBA" id="ARBA00010718"/>
    </source>
</evidence>
<evidence type="ECO:0000256" key="2">
    <source>
        <dbReference type="ARBA" id="ARBA00012925"/>
    </source>
</evidence>
<name>A0A845AUP4_9SPHN</name>
<dbReference type="SMART" id="SM01057">
    <property type="entry name" value="Carb_anhydrase"/>
    <property type="match status" value="1"/>
</dbReference>
<keyword evidence="7" id="KW-0732">Signal</keyword>
<accession>A0A845AUP4</accession>
<dbReference type="PROSITE" id="PS51144">
    <property type="entry name" value="ALPHA_CA_2"/>
    <property type="match status" value="1"/>
</dbReference>
<dbReference type="AlphaFoldDB" id="A0A845AUP4"/>
<dbReference type="InterPro" id="IPR023561">
    <property type="entry name" value="Carbonic_anhydrase_a-class"/>
</dbReference>
<proteinExistence type="inferred from homology"/>
<evidence type="ECO:0000256" key="5">
    <source>
        <dbReference type="ARBA" id="ARBA00023239"/>
    </source>
</evidence>
<keyword evidence="3" id="KW-0479">Metal-binding</keyword>
<dbReference type="OrthoDB" id="5327615at2"/>
<dbReference type="RefSeq" id="WP_160779582.1">
    <property type="nucleotide sequence ID" value="NZ_BAAAZF010000001.1"/>
</dbReference>
<keyword evidence="4" id="KW-0862">Zinc</keyword>
<dbReference type="InterPro" id="IPR036398">
    <property type="entry name" value="CA_dom_sf"/>
</dbReference>
<evidence type="ECO:0000256" key="3">
    <source>
        <dbReference type="ARBA" id="ARBA00022723"/>
    </source>
</evidence>
<dbReference type="GO" id="GO:0004089">
    <property type="term" value="F:carbonate dehydratase activity"/>
    <property type="evidence" value="ECO:0007669"/>
    <property type="project" value="UniProtKB-EC"/>
</dbReference>
<dbReference type="InterPro" id="IPR001148">
    <property type="entry name" value="CA_dom"/>
</dbReference>
<gene>
    <name evidence="9" type="ORF">GRI94_10395</name>
</gene>
<dbReference type="EMBL" id="WTYE01000001">
    <property type="protein sequence ID" value="MXP32226.1"/>
    <property type="molecule type" value="Genomic_DNA"/>
</dbReference>
<dbReference type="EC" id="4.2.1.1" evidence="2"/>
<evidence type="ECO:0000256" key="6">
    <source>
        <dbReference type="ARBA" id="ARBA00048348"/>
    </source>
</evidence>
<dbReference type="Pfam" id="PF00194">
    <property type="entry name" value="Carb_anhydrase"/>
    <property type="match status" value="1"/>
</dbReference>
<comment type="similarity">
    <text evidence="1">Belongs to the alpha-carbonic anhydrase family.</text>
</comment>
<dbReference type="Gene3D" id="3.10.200.10">
    <property type="entry name" value="Alpha carbonic anhydrase"/>
    <property type="match status" value="1"/>
</dbReference>
<dbReference type="PANTHER" id="PTHR18952">
    <property type="entry name" value="CARBONIC ANHYDRASE"/>
    <property type="match status" value="1"/>
</dbReference>
<keyword evidence="10" id="KW-1185">Reference proteome</keyword>
<organism evidence="9 10">
    <name type="scientific">Parerythrobacter jejuensis</name>
    <dbReference type="NCBI Taxonomy" id="795812"/>
    <lineage>
        <taxon>Bacteria</taxon>
        <taxon>Pseudomonadati</taxon>
        <taxon>Pseudomonadota</taxon>
        <taxon>Alphaproteobacteria</taxon>
        <taxon>Sphingomonadales</taxon>
        <taxon>Erythrobacteraceae</taxon>
        <taxon>Parerythrobacter</taxon>
    </lineage>
</organism>
<evidence type="ECO:0000313" key="10">
    <source>
        <dbReference type="Proteomes" id="UP000446786"/>
    </source>
</evidence>
<dbReference type="PANTHER" id="PTHR18952:SF265">
    <property type="entry name" value="CARBONIC ANHYDRASE"/>
    <property type="match status" value="1"/>
</dbReference>
<evidence type="ECO:0000256" key="7">
    <source>
        <dbReference type="SAM" id="SignalP"/>
    </source>
</evidence>
<keyword evidence="5" id="KW-0456">Lyase</keyword>
<sequence>MKTLAFLAVASLAATPALAQKDWNFGDGTTPERWSTVNSAYALCDAGLTQSPIDLGNANAIGNVKVSTNYGQTTGAIALGDEKVQVDFQPGMGMTSGDKAFGLVQVHFHTPAEHAINGERHPLVGHFVHATEGGELGVLGIMFEEGEANGALQSVIDAAGSGNGTAVSFDVNDMLPDDVSVFRYMGSLTTPPCSEGVNWHVSKSTMTASAEQIAALYELLGDSARTVQPLGGRLLVAPE</sequence>
<evidence type="ECO:0000313" key="9">
    <source>
        <dbReference type="EMBL" id="MXP32226.1"/>
    </source>
</evidence>
<dbReference type="GO" id="GO:0008270">
    <property type="term" value="F:zinc ion binding"/>
    <property type="evidence" value="ECO:0007669"/>
    <property type="project" value="InterPro"/>
</dbReference>
<dbReference type="SUPFAM" id="SSF51069">
    <property type="entry name" value="Carbonic anhydrase"/>
    <property type="match status" value="1"/>
</dbReference>
<comment type="catalytic activity">
    <reaction evidence="6">
        <text>hydrogencarbonate + H(+) = CO2 + H2O</text>
        <dbReference type="Rhea" id="RHEA:10748"/>
        <dbReference type="ChEBI" id="CHEBI:15377"/>
        <dbReference type="ChEBI" id="CHEBI:15378"/>
        <dbReference type="ChEBI" id="CHEBI:16526"/>
        <dbReference type="ChEBI" id="CHEBI:17544"/>
        <dbReference type="EC" id="4.2.1.1"/>
    </reaction>
</comment>
<feature type="domain" description="Alpha-carbonic anhydrase" evidence="8">
    <location>
        <begin position="21"/>
        <end position="239"/>
    </location>
</feature>
<dbReference type="InterPro" id="IPR041891">
    <property type="entry name" value="Alpha_CA_prokaryot-like"/>
</dbReference>
<dbReference type="Proteomes" id="UP000446786">
    <property type="component" value="Unassembled WGS sequence"/>
</dbReference>
<reference evidence="9 10" key="1">
    <citation type="submission" date="2019-12" db="EMBL/GenBank/DDBJ databases">
        <title>Genomic-based taxomic classification of the family Erythrobacteraceae.</title>
        <authorList>
            <person name="Xu L."/>
        </authorList>
    </citation>
    <scope>NUCLEOTIDE SEQUENCE [LARGE SCALE GENOMIC DNA]</scope>
    <source>
        <strain evidence="9 10">JCM 16677</strain>
    </source>
</reference>
<comment type="caution">
    <text evidence="9">The sequence shown here is derived from an EMBL/GenBank/DDBJ whole genome shotgun (WGS) entry which is preliminary data.</text>
</comment>
<protein>
    <recommendedName>
        <fullName evidence="2">carbonic anhydrase</fullName>
        <ecNumber evidence="2">4.2.1.1</ecNumber>
    </recommendedName>
</protein>
<feature type="signal peptide" evidence="7">
    <location>
        <begin position="1"/>
        <end position="19"/>
    </location>
</feature>
<dbReference type="CDD" id="cd03124">
    <property type="entry name" value="alpha_CA_prokaryotic_like"/>
    <property type="match status" value="1"/>
</dbReference>
<evidence type="ECO:0000259" key="8">
    <source>
        <dbReference type="PROSITE" id="PS51144"/>
    </source>
</evidence>
<evidence type="ECO:0000256" key="4">
    <source>
        <dbReference type="ARBA" id="ARBA00022833"/>
    </source>
</evidence>
<feature type="chain" id="PRO_5032948629" description="carbonic anhydrase" evidence="7">
    <location>
        <begin position="20"/>
        <end position="239"/>
    </location>
</feature>